<keyword evidence="6" id="KW-1185">Reference proteome</keyword>
<protein>
    <submittedName>
        <fullName evidence="5">Helix-turn-helix transcriptional regulator</fullName>
    </submittedName>
</protein>
<proteinExistence type="predicted"/>
<name>A0A6A7WEB5_9BACT</name>
<feature type="domain" description="HTH araC/xylS-type" evidence="4">
    <location>
        <begin position="185"/>
        <end position="283"/>
    </location>
</feature>
<dbReference type="Proteomes" id="UP000384372">
    <property type="component" value="Unassembled WGS sequence"/>
</dbReference>
<dbReference type="Gene3D" id="1.10.10.60">
    <property type="entry name" value="Homeodomain-like"/>
    <property type="match status" value="1"/>
</dbReference>
<dbReference type="PANTHER" id="PTHR43280:SF32">
    <property type="entry name" value="TRANSCRIPTIONAL REGULATORY PROTEIN"/>
    <property type="match status" value="1"/>
</dbReference>
<evidence type="ECO:0000313" key="5">
    <source>
        <dbReference type="EMBL" id="MQP12810.1"/>
    </source>
</evidence>
<sequence>MKQQQIYNLEEFANKYQLTNTFGAYAAYFSVGIILTEETDVAQHFKEMMLQRTLFTKMLLVKQGTAKVHISEHDTPKTLTPDCLLAMTSKHIITEAEFSPDFAAECLLVDSEMVSDNTIYRLHAEKHKSVSDIFSMIHNIVKHQHINKIEMIESMFNVLRLILEELPYEQCSISHDFKHKKEVYEIFLHHLYRNFRQERQIRFYAGKMNVSTAYLSRLVKEISGSTINEHVTSLVYKEACNLLSHSNMSIGEIADALSFSDQSALTNFFKMRAGMTPLAYRNKGRERR</sequence>
<dbReference type="OrthoDB" id="1007667at2"/>
<dbReference type="SUPFAM" id="SSF46689">
    <property type="entry name" value="Homeodomain-like"/>
    <property type="match status" value="1"/>
</dbReference>
<gene>
    <name evidence="5" type="ORF">F7D20_12780</name>
</gene>
<dbReference type="PROSITE" id="PS01124">
    <property type="entry name" value="HTH_ARAC_FAMILY_2"/>
    <property type="match status" value="1"/>
</dbReference>
<evidence type="ECO:0000256" key="3">
    <source>
        <dbReference type="ARBA" id="ARBA00023163"/>
    </source>
</evidence>
<dbReference type="Pfam" id="PF12833">
    <property type="entry name" value="HTH_18"/>
    <property type="match status" value="1"/>
</dbReference>
<dbReference type="EMBL" id="VZAD01000098">
    <property type="protein sequence ID" value="MQP12810.1"/>
    <property type="molecule type" value="Genomic_DNA"/>
</dbReference>
<accession>A0A6A7WEB5</accession>
<evidence type="ECO:0000313" key="6">
    <source>
        <dbReference type="Proteomes" id="UP000384372"/>
    </source>
</evidence>
<dbReference type="GO" id="GO:0043565">
    <property type="term" value="F:sequence-specific DNA binding"/>
    <property type="evidence" value="ECO:0007669"/>
    <property type="project" value="InterPro"/>
</dbReference>
<keyword evidence="3" id="KW-0804">Transcription</keyword>
<evidence type="ECO:0000259" key="4">
    <source>
        <dbReference type="PROSITE" id="PS01124"/>
    </source>
</evidence>
<keyword evidence="2" id="KW-0238">DNA-binding</keyword>
<dbReference type="InterPro" id="IPR009057">
    <property type="entry name" value="Homeodomain-like_sf"/>
</dbReference>
<dbReference type="InterPro" id="IPR018060">
    <property type="entry name" value="HTH_AraC"/>
</dbReference>
<dbReference type="PANTHER" id="PTHR43280">
    <property type="entry name" value="ARAC-FAMILY TRANSCRIPTIONAL REGULATOR"/>
    <property type="match status" value="1"/>
</dbReference>
<dbReference type="GO" id="GO:0003700">
    <property type="term" value="F:DNA-binding transcription factor activity"/>
    <property type="evidence" value="ECO:0007669"/>
    <property type="project" value="InterPro"/>
</dbReference>
<dbReference type="SMART" id="SM00342">
    <property type="entry name" value="HTH_ARAC"/>
    <property type="match status" value="1"/>
</dbReference>
<dbReference type="RefSeq" id="WP_158464372.1">
    <property type="nucleotide sequence ID" value="NZ_VZAD01000098.1"/>
</dbReference>
<comment type="caution">
    <text evidence="5">The sequence shown here is derived from an EMBL/GenBank/DDBJ whole genome shotgun (WGS) entry which is preliminary data.</text>
</comment>
<reference evidence="5 6" key="1">
    <citation type="submission" date="2019-09" db="EMBL/GenBank/DDBJ databases">
        <title>Distinct polysaccharide growth profiles of human intestinal Prevotella copri isolates.</title>
        <authorList>
            <person name="Fehlner-Peach H."/>
            <person name="Magnabosco C."/>
            <person name="Raghavan V."/>
            <person name="Scher J.U."/>
            <person name="Tett A."/>
            <person name="Cox L.M."/>
            <person name="Gottsegen C."/>
            <person name="Watters A."/>
            <person name="Wiltshire- Gordon J.D."/>
            <person name="Segata N."/>
            <person name="Bonneau R."/>
            <person name="Littman D.R."/>
        </authorList>
    </citation>
    <scope>NUCLEOTIDE SEQUENCE [LARGE SCALE GENOMIC DNA]</scope>
    <source>
        <strain evidence="6">iAQ1173</strain>
    </source>
</reference>
<dbReference type="AlphaFoldDB" id="A0A6A7WEB5"/>
<organism evidence="5 6">
    <name type="scientific">Segatella copri</name>
    <dbReference type="NCBI Taxonomy" id="165179"/>
    <lineage>
        <taxon>Bacteria</taxon>
        <taxon>Pseudomonadati</taxon>
        <taxon>Bacteroidota</taxon>
        <taxon>Bacteroidia</taxon>
        <taxon>Bacteroidales</taxon>
        <taxon>Prevotellaceae</taxon>
        <taxon>Segatella</taxon>
    </lineage>
</organism>
<evidence type="ECO:0000256" key="1">
    <source>
        <dbReference type="ARBA" id="ARBA00023015"/>
    </source>
</evidence>
<keyword evidence="1" id="KW-0805">Transcription regulation</keyword>
<evidence type="ECO:0000256" key="2">
    <source>
        <dbReference type="ARBA" id="ARBA00023125"/>
    </source>
</evidence>